<sequence>MSELPIWLIGCGNMAGAMLAGWLVADEPTDRFRIVRPSGVPFGSGISVQSHLPQSGFGEAIVQIGFKPHMLADIAPDMRSLVGPETCIVSILAGVELATLREAFPDAGQIVRAMPNTPVALGKGVVGLIAEDEQGEHAADVATLMAKLGLAEWIADERLFDVVTALSGSGPAFVFRFMDALARGGEALGLDPAQALRMAVETVRGAAELAGQSDERPATLADRVASPGGSTRKGLDILDDDEALAKLVHATLEAATSRNREMAEEARR</sequence>
<dbReference type="OrthoDB" id="9805754at2"/>
<dbReference type="EMBL" id="QRDP01000004">
    <property type="protein sequence ID" value="RED16093.1"/>
    <property type="molecule type" value="Genomic_DNA"/>
</dbReference>
<dbReference type="Gene3D" id="1.10.3730.10">
    <property type="entry name" value="ProC C-terminal domain-like"/>
    <property type="match status" value="1"/>
</dbReference>
<dbReference type="Pfam" id="PF14748">
    <property type="entry name" value="P5CR_dimer"/>
    <property type="match status" value="1"/>
</dbReference>
<dbReference type="InterPro" id="IPR008927">
    <property type="entry name" value="6-PGluconate_DH-like_C_sf"/>
</dbReference>
<keyword evidence="4 7" id="KW-0641">Proline biosynthesis</keyword>
<keyword evidence="2 4" id="KW-0521">NADP</keyword>
<reference evidence="10 11" key="1">
    <citation type="submission" date="2018-07" db="EMBL/GenBank/DDBJ databases">
        <title>Genomic Encyclopedia of Type Strains, Phase IV (KMG-IV): sequencing the most valuable type-strain genomes for metagenomic binning, comparative biology and taxonomic classification.</title>
        <authorList>
            <person name="Goeker M."/>
        </authorList>
    </citation>
    <scope>NUCLEOTIDE SEQUENCE [LARGE SCALE GENOMIC DNA]</scope>
    <source>
        <strain evidence="10 11">DSM 26725</strain>
    </source>
</reference>
<evidence type="ECO:0000256" key="6">
    <source>
        <dbReference type="PIRSR" id="PIRSR000193-1"/>
    </source>
</evidence>
<dbReference type="UniPathway" id="UPA00098">
    <property type="reaction ID" value="UER00361"/>
</dbReference>
<dbReference type="RefSeq" id="WP_116235538.1">
    <property type="nucleotide sequence ID" value="NZ_QRDP01000004.1"/>
</dbReference>
<dbReference type="PANTHER" id="PTHR11645">
    <property type="entry name" value="PYRROLINE-5-CARBOXYLATE REDUCTASE"/>
    <property type="match status" value="1"/>
</dbReference>
<evidence type="ECO:0000313" key="11">
    <source>
        <dbReference type="Proteomes" id="UP000256310"/>
    </source>
</evidence>
<accession>A0A3D9FEB4</accession>
<keyword evidence="11" id="KW-1185">Reference proteome</keyword>
<comment type="function">
    <text evidence="4">Catalyzes the reduction of 1-pyrroline-5-carboxylate (PCA) to L-proline.</text>
</comment>
<dbReference type="GO" id="GO:0004735">
    <property type="term" value="F:pyrroline-5-carboxylate reductase activity"/>
    <property type="evidence" value="ECO:0007669"/>
    <property type="project" value="UniProtKB-UniRule"/>
</dbReference>
<keyword evidence="3 4" id="KW-0560">Oxidoreductase</keyword>
<evidence type="ECO:0000256" key="2">
    <source>
        <dbReference type="ARBA" id="ARBA00022857"/>
    </source>
</evidence>
<dbReference type="Gene3D" id="3.40.50.720">
    <property type="entry name" value="NAD(P)-binding Rossmann-like Domain"/>
    <property type="match status" value="1"/>
</dbReference>
<dbReference type="AlphaFoldDB" id="A0A3D9FEB4"/>
<feature type="binding site" evidence="6">
    <location>
        <begin position="9"/>
        <end position="14"/>
    </location>
    <ligand>
        <name>NADP(+)</name>
        <dbReference type="ChEBI" id="CHEBI:58349"/>
    </ligand>
</feature>
<comment type="catalytic activity">
    <reaction evidence="4">
        <text>L-proline + NAD(+) = (S)-1-pyrroline-5-carboxylate + NADH + 2 H(+)</text>
        <dbReference type="Rhea" id="RHEA:14105"/>
        <dbReference type="ChEBI" id="CHEBI:15378"/>
        <dbReference type="ChEBI" id="CHEBI:17388"/>
        <dbReference type="ChEBI" id="CHEBI:57540"/>
        <dbReference type="ChEBI" id="CHEBI:57945"/>
        <dbReference type="ChEBI" id="CHEBI:60039"/>
        <dbReference type="EC" id="1.5.1.2"/>
    </reaction>
</comment>
<dbReference type="PANTHER" id="PTHR11645:SF0">
    <property type="entry name" value="PYRROLINE-5-CARBOXYLATE REDUCTASE 3"/>
    <property type="match status" value="1"/>
</dbReference>
<evidence type="ECO:0000313" key="10">
    <source>
        <dbReference type="EMBL" id="RED16093.1"/>
    </source>
</evidence>
<feature type="region of interest" description="Disordered" evidence="8">
    <location>
        <begin position="210"/>
        <end position="234"/>
    </location>
</feature>
<evidence type="ECO:0000256" key="7">
    <source>
        <dbReference type="RuleBase" id="RU003903"/>
    </source>
</evidence>
<dbReference type="PROSITE" id="PS00521">
    <property type="entry name" value="P5CR"/>
    <property type="match status" value="1"/>
</dbReference>
<dbReference type="Proteomes" id="UP000256310">
    <property type="component" value="Unassembled WGS sequence"/>
</dbReference>
<comment type="subcellular location">
    <subcellularLocation>
        <location evidence="4">Cytoplasm</location>
    </subcellularLocation>
</comment>
<evidence type="ECO:0000256" key="5">
    <source>
        <dbReference type="NCBIfam" id="TIGR00112"/>
    </source>
</evidence>
<dbReference type="SUPFAM" id="SSF48179">
    <property type="entry name" value="6-phosphogluconate dehydrogenase C-terminal domain-like"/>
    <property type="match status" value="1"/>
</dbReference>
<dbReference type="GO" id="GO:0055129">
    <property type="term" value="P:L-proline biosynthetic process"/>
    <property type="evidence" value="ECO:0007669"/>
    <property type="project" value="UniProtKB-UniRule"/>
</dbReference>
<dbReference type="HAMAP" id="MF_01925">
    <property type="entry name" value="P5C_reductase"/>
    <property type="match status" value="1"/>
</dbReference>
<dbReference type="PIRSF" id="PIRSF000193">
    <property type="entry name" value="Pyrrol-5-carb_rd"/>
    <property type="match status" value="1"/>
</dbReference>
<protein>
    <recommendedName>
        <fullName evidence="4 5">Pyrroline-5-carboxylate reductase</fullName>
        <shortName evidence="4">P5C reductase</shortName>
        <shortName evidence="4">P5CR</shortName>
        <ecNumber evidence="4 5">1.5.1.2</ecNumber>
    </recommendedName>
    <alternativeName>
        <fullName evidence="4">PCA reductase</fullName>
    </alternativeName>
</protein>
<dbReference type="SUPFAM" id="SSF51735">
    <property type="entry name" value="NAD(P)-binding Rossmann-fold domains"/>
    <property type="match status" value="1"/>
</dbReference>
<evidence type="ECO:0000256" key="1">
    <source>
        <dbReference type="ARBA" id="ARBA00005525"/>
    </source>
</evidence>
<gene>
    <name evidence="4" type="primary">proC</name>
    <name evidence="10" type="ORF">DFR46_1106</name>
</gene>
<comment type="caution">
    <text evidence="10">The sequence shown here is derived from an EMBL/GenBank/DDBJ whole genome shotgun (WGS) entry which is preliminary data.</text>
</comment>
<evidence type="ECO:0000256" key="8">
    <source>
        <dbReference type="SAM" id="MobiDB-lite"/>
    </source>
</evidence>
<dbReference type="InterPro" id="IPR029036">
    <property type="entry name" value="P5CR_dimer"/>
</dbReference>
<comment type="similarity">
    <text evidence="1 4 7">Belongs to the pyrroline-5-carboxylate reductase family.</text>
</comment>
<name>A0A3D9FEB4_9SPHN</name>
<dbReference type="InterPro" id="IPR000304">
    <property type="entry name" value="Pyrroline-COOH_reductase"/>
</dbReference>
<dbReference type="EC" id="1.5.1.2" evidence="4 5"/>
<organism evidence="10 11">
    <name type="scientific">Parasphingopyxis lamellibrachiae</name>
    <dbReference type="NCBI Taxonomy" id="680125"/>
    <lineage>
        <taxon>Bacteria</taxon>
        <taxon>Pseudomonadati</taxon>
        <taxon>Pseudomonadota</taxon>
        <taxon>Alphaproteobacteria</taxon>
        <taxon>Sphingomonadales</taxon>
        <taxon>Sphingomonadaceae</taxon>
        <taxon>Parasphingopyxis</taxon>
    </lineage>
</organism>
<dbReference type="FunFam" id="1.10.3730.10:FF:000001">
    <property type="entry name" value="Pyrroline-5-carboxylate reductase"/>
    <property type="match status" value="1"/>
</dbReference>
<dbReference type="NCBIfam" id="TIGR00112">
    <property type="entry name" value="proC"/>
    <property type="match status" value="1"/>
</dbReference>
<dbReference type="InterPro" id="IPR053790">
    <property type="entry name" value="P5CR-like_CS"/>
</dbReference>
<evidence type="ECO:0000259" key="9">
    <source>
        <dbReference type="Pfam" id="PF14748"/>
    </source>
</evidence>
<evidence type="ECO:0000256" key="4">
    <source>
        <dbReference type="HAMAP-Rule" id="MF_01925"/>
    </source>
</evidence>
<dbReference type="GO" id="GO:0005737">
    <property type="term" value="C:cytoplasm"/>
    <property type="evidence" value="ECO:0007669"/>
    <property type="project" value="UniProtKB-SubCell"/>
</dbReference>
<feature type="domain" description="Pyrroline-5-carboxylate reductase dimerisation" evidence="9">
    <location>
        <begin position="157"/>
        <end position="262"/>
    </location>
</feature>
<dbReference type="InterPro" id="IPR036291">
    <property type="entry name" value="NAD(P)-bd_dom_sf"/>
</dbReference>
<keyword evidence="4" id="KW-0963">Cytoplasm</keyword>
<proteinExistence type="inferred from homology"/>
<comment type="pathway">
    <text evidence="4 7">Amino-acid biosynthesis; L-proline biosynthesis; L-proline from L-glutamate 5-semialdehyde: step 1/1.</text>
</comment>
<comment type="catalytic activity">
    <reaction evidence="4 7">
        <text>L-proline + NADP(+) = (S)-1-pyrroline-5-carboxylate + NADPH + 2 H(+)</text>
        <dbReference type="Rhea" id="RHEA:14109"/>
        <dbReference type="ChEBI" id="CHEBI:15378"/>
        <dbReference type="ChEBI" id="CHEBI:17388"/>
        <dbReference type="ChEBI" id="CHEBI:57783"/>
        <dbReference type="ChEBI" id="CHEBI:58349"/>
        <dbReference type="ChEBI" id="CHEBI:60039"/>
        <dbReference type="EC" id="1.5.1.2"/>
    </reaction>
</comment>
<evidence type="ECO:0000256" key="3">
    <source>
        <dbReference type="ARBA" id="ARBA00023002"/>
    </source>
</evidence>
<keyword evidence="4 7" id="KW-0028">Amino-acid biosynthesis</keyword>